<proteinExistence type="predicted"/>
<organism evidence="2 3">
    <name type="scientific">Adineta steineri</name>
    <dbReference type="NCBI Taxonomy" id="433720"/>
    <lineage>
        <taxon>Eukaryota</taxon>
        <taxon>Metazoa</taxon>
        <taxon>Spiralia</taxon>
        <taxon>Gnathifera</taxon>
        <taxon>Rotifera</taxon>
        <taxon>Eurotatoria</taxon>
        <taxon>Bdelloidea</taxon>
        <taxon>Adinetida</taxon>
        <taxon>Adinetidae</taxon>
        <taxon>Adineta</taxon>
    </lineage>
</organism>
<gene>
    <name evidence="1" type="ORF">IZO911_LOCUS27850</name>
    <name evidence="2" type="ORF">KXQ929_LOCUS12434</name>
</gene>
<comment type="caution">
    <text evidence="2">The sequence shown here is derived from an EMBL/GenBank/DDBJ whole genome shotgun (WGS) entry which is preliminary data.</text>
</comment>
<dbReference type="Gene3D" id="3.80.10.10">
    <property type="entry name" value="Ribonuclease Inhibitor"/>
    <property type="match status" value="1"/>
</dbReference>
<dbReference type="EMBL" id="CAJNOE010000385">
    <property type="protein sequence ID" value="CAF1187718.1"/>
    <property type="molecule type" value="Genomic_DNA"/>
</dbReference>
<evidence type="ECO:0000313" key="2">
    <source>
        <dbReference type="EMBL" id="CAF3721448.1"/>
    </source>
</evidence>
<evidence type="ECO:0000313" key="3">
    <source>
        <dbReference type="Proteomes" id="UP000663868"/>
    </source>
</evidence>
<dbReference type="Proteomes" id="UP000663860">
    <property type="component" value="Unassembled WGS sequence"/>
</dbReference>
<reference evidence="2" key="1">
    <citation type="submission" date="2021-02" db="EMBL/GenBank/DDBJ databases">
        <authorList>
            <person name="Nowell W R."/>
        </authorList>
    </citation>
    <scope>NUCLEOTIDE SEQUENCE</scope>
</reference>
<dbReference type="EMBL" id="CAJOBB010000640">
    <property type="protein sequence ID" value="CAF3721448.1"/>
    <property type="molecule type" value="Genomic_DNA"/>
</dbReference>
<name>A0A818W7K3_9BILA</name>
<dbReference type="AlphaFoldDB" id="A0A818W7K3"/>
<dbReference type="SUPFAM" id="SSF52058">
    <property type="entry name" value="L domain-like"/>
    <property type="match status" value="1"/>
</dbReference>
<protein>
    <submittedName>
        <fullName evidence="2">Uncharacterized protein</fullName>
    </submittedName>
</protein>
<dbReference type="InterPro" id="IPR032675">
    <property type="entry name" value="LRR_dom_sf"/>
</dbReference>
<sequence length="165" mass="18759">MVYILGNVPFLDCKQYANDYEVLKHFSFPIVINPETNSWNKSIANMYRTGIFVDSLTLADTNSIIPESIFCLKELKYLIIKDMVFTDGVVPGTLANLQLLRRLEITNTIITNMTNQLTSLTRLYWLILINCSLSQLPDLSNMSDIGHIQLEQNRLSKIDGLNGNI</sequence>
<evidence type="ECO:0000313" key="1">
    <source>
        <dbReference type="EMBL" id="CAF1187718.1"/>
    </source>
</evidence>
<dbReference type="Proteomes" id="UP000663868">
    <property type="component" value="Unassembled WGS sequence"/>
</dbReference>
<accession>A0A818W7K3</accession>